<dbReference type="NCBIfam" id="NF002270">
    <property type="entry name" value="PRK01202.1"/>
    <property type="match status" value="1"/>
</dbReference>
<sequence length="134" mass="14256">MIPEDLRYSSEHEWVRAQDGGEATDGVTVARVGITDYAQNSLGDIVFVQMPEPGTTVEPGDSIGEVESTKSVSEIFAPLAGTVVARNDVLDATPELVNSDPYGDGWMIEIELTDPAQLDELLDAGGYAAVIGEE</sequence>
<feature type="domain" description="Lipoyl-binding" evidence="5">
    <location>
        <begin position="29"/>
        <end position="111"/>
    </location>
</feature>
<dbReference type="eggNOG" id="COG0509">
    <property type="taxonomic scope" value="Bacteria"/>
</dbReference>
<reference evidence="7" key="1">
    <citation type="submission" date="2009-09" db="EMBL/GenBank/DDBJ databases">
        <title>The complete genome of Nakamurella multipartita DSM 44233.</title>
        <authorList>
            <consortium name="US DOE Joint Genome Institute (JGI-PGF)"/>
            <person name="Lucas S."/>
            <person name="Copeland A."/>
            <person name="Lapidus A."/>
            <person name="Glavina del Rio T."/>
            <person name="Dalin E."/>
            <person name="Tice H."/>
            <person name="Bruce D."/>
            <person name="Goodwin L."/>
            <person name="Pitluck S."/>
            <person name="Kyrpides N."/>
            <person name="Mavromatis K."/>
            <person name="Ivanova N."/>
            <person name="Ovchinnikova G."/>
            <person name="Sims D."/>
            <person name="Meincke L."/>
            <person name="Brettin T."/>
            <person name="Detter J.C."/>
            <person name="Han C."/>
            <person name="Larimer F."/>
            <person name="Land M."/>
            <person name="Hauser L."/>
            <person name="Markowitz V."/>
            <person name="Cheng J.-F."/>
            <person name="Hugenholtz P."/>
            <person name="Woyke T."/>
            <person name="Wu D."/>
            <person name="Klenk H.-P."/>
            <person name="Eisen J.A."/>
        </authorList>
    </citation>
    <scope>NUCLEOTIDE SEQUENCE [LARGE SCALE GENOMIC DNA]</scope>
    <source>
        <strain evidence="7">ATCC 700099 / DSM 44233 / CIP 104796 / JCM 9543 / NBRC 105858 / Y-104</strain>
    </source>
</reference>
<dbReference type="FunCoup" id="C8XHK0">
    <property type="interactions" value="415"/>
</dbReference>
<keyword evidence="7" id="KW-1185">Reference proteome</keyword>
<comment type="function">
    <text evidence="3">The glycine cleavage system catalyzes the degradation of glycine. The H protein shuttles the methylamine group of glycine from the P protein to the T protein.</text>
</comment>
<feature type="modified residue" description="N6-lipoyllysine" evidence="3 4">
    <location>
        <position position="70"/>
    </location>
</feature>
<dbReference type="RefSeq" id="WP_015749128.1">
    <property type="nucleotide sequence ID" value="NC_013235.1"/>
</dbReference>
<dbReference type="HOGENOM" id="CLU_097408_2_2_11"/>
<comment type="similarity">
    <text evidence="1 3">Belongs to the GcvH family.</text>
</comment>
<dbReference type="KEGG" id="nml:Namu_4011"/>
<dbReference type="GO" id="GO:0005960">
    <property type="term" value="C:glycine cleavage complex"/>
    <property type="evidence" value="ECO:0007669"/>
    <property type="project" value="InterPro"/>
</dbReference>
<dbReference type="Proteomes" id="UP000002218">
    <property type="component" value="Chromosome"/>
</dbReference>
<evidence type="ECO:0000256" key="4">
    <source>
        <dbReference type="PIRSR" id="PIRSR617453-50"/>
    </source>
</evidence>
<dbReference type="STRING" id="479431.Namu_4011"/>
<dbReference type="EMBL" id="CP001737">
    <property type="protein sequence ID" value="ACV80303.1"/>
    <property type="molecule type" value="Genomic_DNA"/>
</dbReference>
<dbReference type="InParanoid" id="C8XHK0"/>
<dbReference type="PANTHER" id="PTHR11715">
    <property type="entry name" value="GLYCINE CLEAVAGE SYSTEM H PROTEIN"/>
    <property type="match status" value="1"/>
</dbReference>
<comment type="subunit">
    <text evidence="3">The glycine cleavage system is composed of four proteins: P, T, L and H.</text>
</comment>
<dbReference type="InterPro" id="IPR002930">
    <property type="entry name" value="GCV_H"/>
</dbReference>
<dbReference type="PROSITE" id="PS50968">
    <property type="entry name" value="BIOTINYL_LIPOYL"/>
    <property type="match status" value="1"/>
</dbReference>
<dbReference type="GO" id="GO:0009249">
    <property type="term" value="P:protein lipoylation"/>
    <property type="evidence" value="ECO:0007669"/>
    <property type="project" value="TreeGrafter"/>
</dbReference>
<evidence type="ECO:0000313" key="6">
    <source>
        <dbReference type="EMBL" id="ACV80303.1"/>
    </source>
</evidence>
<evidence type="ECO:0000256" key="3">
    <source>
        <dbReference type="HAMAP-Rule" id="MF_00272"/>
    </source>
</evidence>
<evidence type="ECO:0000259" key="5">
    <source>
        <dbReference type="PROSITE" id="PS50968"/>
    </source>
</evidence>
<name>C8XHK0_NAKMY</name>
<protein>
    <recommendedName>
        <fullName evidence="3">Glycine cleavage system H protein</fullName>
    </recommendedName>
</protein>
<dbReference type="Pfam" id="PF01597">
    <property type="entry name" value="GCV_H"/>
    <property type="match status" value="1"/>
</dbReference>
<dbReference type="InterPro" id="IPR033753">
    <property type="entry name" value="GCV_H/Fam206"/>
</dbReference>
<dbReference type="GO" id="GO:0019464">
    <property type="term" value="P:glycine decarboxylation via glycine cleavage system"/>
    <property type="evidence" value="ECO:0007669"/>
    <property type="project" value="UniProtKB-UniRule"/>
</dbReference>
<evidence type="ECO:0000313" key="7">
    <source>
        <dbReference type="Proteomes" id="UP000002218"/>
    </source>
</evidence>
<reference evidence="6 7" key="2">
    <citation type="journal article" date="2010" name="Stand. Genomic Sci.">
        <title>Complete genome sequence of Nakamurella multipartita type strain (Y-104).</title>
        <authorList>
            <person name="Tice H."/>
            <person name="Mayilraj S."/>
            <person name="Sims D."/>
            <person name="Lapidus A."/>
            <person name="Nolan M."/>
            <person name="Lucas S."/>
            <person name="Glavina Del Rio T."/>
            <person name="Copeland A."/>
            <person name="Cheng J.F."/>
            <person name="Meincke L."/>
            <person name="Bruce D."/>
            <person name="Goodwin L."/>
            <person name="Pitluck S."/>
            <person name="Ivanova N."/>
            <person name="Mavromatis K."/>
            <person name="Ovchinnikova G."/>
            <person name="Pati A."/>
            <person name="Chen A."/>
            <person name="Palaniappan K."/>
            <person name="Land M."/>
            <person name="Hauser L."/>
            <person name="Chang Y.J."/>
            <person name="Jeffries C.D."/>
            <person name="Detter J.C."/>
            <person name="Brettin T."/>
            <person name="Rohde M."/>
            <person name="Goker M."/>
            <person name="Bristow J."/>
            <person name="Eisen J.A."/>
            <person name="Markowitz V."/>
            <person name="Hugenholtz P."/>
            <person name="Kyrpides N.C."/>
            <person name="Klenk H.P."/>
            <person name="Chen F."/>
        </authorList>
    </citation>
    <scope>NUCLEOTIDE SEQUENCE [LARGE SCALE GENOMIC DNA]</scope>
    <source>
        <strain evidence="7">ATCC 700099 / DSM 44233 / CIP 104796 / JCM 9543 / NBRC 105858 / Y-104</strain>
    </source>
</reference>
<dbReference type="InterPro" id="IPR017453">
    <property type="entry name" value="GCV_H_sub"/>
</dbReference>
<comment type="cofactor">
    <cofactor evidence="3">
        <name>(R)-lipoate</name>
        <dbReference type="ChEBI" id="CHEBI:83088"/>
    </cofactor>
    <text evidence="3">Binds 1 lipoyl cofactor covalently.</text>
</comment>
<dbReference type="InterPro" id="IPR003016">
    <property type="entry name" value="2-oxoA_DH_lipoyl-BS"/>
</dbReference>
<dbReference type="HAMAP" id="MF_00272">
    <property type="entry name" value="GcvH"/>
    <property type="match status" value="1"/>
</dbReference>
<dbReference type="InterPro" id="IPR011053">
    <property type="entry name" value="Single_hybrid_motif"/>
</dbReference>
<accession>C8XHK0</accession>
<dbReference type="NCBIfam" id="TIGR00527">
    <property type="entry name" value="gcvH"/>
    <property type="match status" value="1"/>
</dbReference>
<proteinExistence type="inferred from homology"/>
<dbReference type="SUPFAM" id="SSF51230">
    <property type="entry name" value="Single hybrid motif"/>
    <property type="match status" value="1"/>
</dbReference>
<gene>
    <name evidence="3" type="primary">gcvH</name>
    <name evidence="6" type="ordered locus">Namu_4011</name>
</gene>
<keyword evidence="2 3" id="KW-0450">Lipoyl</keyword>
<dbReference type="Gene3D" id="2.40.50.100">
    <property type="match status" value="1"/>
</dbReference>
<evidence type="ECO:0000256" key="2">
    <source>
        <dbReference type="ARBA" id="ARBA00022823"/>
    </source>
</evidence>
<organism evidence="6 7">
    <name type="scientific">Nakamurella multipartita (strain ATCC 700099 / DSM 44233 / CIP 104796 / JCM 9543 / NBRC 105858 / Y-104)</name>
    <name type="common">Microsphaera multipartita</name>
    <dbReference type="NCBI Taxonomy" id="479431"/>
    <lineage>
        <taxon>Bacteria</taxon>
        <taxon>Bacillati</taxon>
        <taxon>Actinomycetota</taxon>
        <taxon>Actinomycetes</taxon>
        <taxon>Nakamurellales</taxon>
        <taxon>Nakamurellaceae</taxon>
        <taxon>Nakamurella</taxon>
    </lineage>
</organism>
<dbReference type="PROSITE" id="PS00189">
    <property type="entry name" value="LIPOYL"/>
    <property type="match status" value="1"/>
</dbReference>
<dbReference type="AlphaFoldDB" id="C8XHK0"/>
<evidence type="ECO:0000256" key="1">
    <source>
        <dbReference type="ARBA" id="ARBA00009249"/>
    </source>
</evidence>
<dbReference type="PANTHER" id="PTHR11715:SF3">
    <property type="entry name" value="GLYCINE CLEAVAGE SYSTEM H PROTEIN-RELATED"/>
    <property type="match status" value="1"/>
</dbReference>
<dbReference type="CDD" id="cd06848">
    <property type="entry name" value="GCS_H"/>
    <property type="match status" value="1"/>
</dbReference>
<dbReference type="InterPro" id="IPR000089">
    <property type="entry name" value="Biotin_lipoyl"/>
</dbReference>
<dbReference type="GO" id="GO:0005829">
    <property type="term" value="C:cytosol"/>
    <property type="evidence" value="ECO:0007669"/>
    <property type="project" value="TreeGrafter"/>
</dbReference>